<sequence length="492" mass="52546">MPHKKQALFMMLLMLIMLMPQQILAATTSPSVSMEASKNVLNVGEDFTITVKGSNLEDLYAYQFSLYFDPNQLKFKLGSESTSTVGFSAPVIFSEAGGTHLVFAHTKSGNVAGDNGSLDLATFTFTKTGNGAANITLKDILLIDSKVPQSTTNAATASYTIVTKSDDSSSGSSGGGAPSNEGTIAIEGGTLTLNDATIDVPAGALASGIKVTVDKLSDTSMLPVDSSLKLISGVYEIKKDSEGDFNKSVVITLPFDKTAVDFTKSLVGVYWLNEQTRTWVQLDDLQVDQAKGTASGSVKHFTKFAVLISDKKAADQDAASFTDIKGHWAEASIREFVKQGAIDGYPDNSFKPDNKITRAEFVTVIFKALNLKAQDGKSFEDTSTHWAKSAISTAAALGVVNGYTEQTFGPDEFITREQMAAIVIRAAQMDPVAKNIDFSDRSSVSDWARSALETAIAKGLVNGYEDNTVKPQANTTRAEAVSVILRALALKK</sequence>
<evidence type="ECO:0000313" key="3">
    <source>
        <dbReference type="EMBL" id="NOV04319.1"/>
    </source>
</evidence>
<feature type="domain" description="SLH" evidence="2">
    <location>
        <begin position="435"/>
        <end position="492"/>
    </location>
</feature>
<feature type="chain" id="PRO_5047308429" description="SLH domain-containing protein" evidence="1">
    <location>
        <begin position="26"/>
        <end position="492"/>
    </location>
</feature>
<name>A0ABX1ZWE8_9BACL</name>
<dbReference type="PROSITE" id="PS51272">
    <property type="entry name" value="SLH"/>
    <property type="match status" value="3"/>
</dbReference>
<dbReference type="InterPro" id="IPR008965">
    <property type="entry name" value="CBM2/CBM3_carb-bd_dom_sf"/>
</dbReference>
<dbReference type="CDD" id="cd08547">
    <property type="entry name" value="Type_II_cohesin"/>
    <property type="match status" value="1"/>
</dbReference>
<feature type="domain" description="SLH" evidence="2">
    <location>
        <begin position="316"/>
        <end position="379"/>
    </location>
</feature>
<dbReference type="Pfam" id="PF00963">
    <property type="entry name" value="Cohesin"/>
    <property type="match status" value="1"/>
</dbReference>
<evidence type="ECO:0000259" key="2">
    <source>
        <dbReference type="PROSITE" id="PS51272"/>
    </source>
</evidence>
<evidence type="ECO:0000313" key="4">
    <source>
        <dbReference type="Proteomes" id="UP000618579"/>
    </source>
</evidence>
<protein>
    <recommendedName>
        <fullName evidence="2">SLH domain-containing protein</fullName>
    </recommendedName>
</protein>
<keyword evidence="1" id="KW-0732">Signal</keyword>
<proteinExistence type="predicted"/>
<evidence type="ECO:0000256" key="1">
    <source>
        <dbReference type="SAM" id="SignalP"/>
    </source>
</evidence>
<dbReference type="EMBL" id="WHNZ01000081">
    <property type="protein sequence ID" value="NOV04319.1"/>
    <property type="molecule type" value="Genomic_DNA"/>
</dbReference>
<dbReference type="Proteomes" id="UP000618579">
    <property type="component" value="Unassembled WGS sequence"/>
</dbReference>
<keyword evidence="4" id="KW-1185">Reference proteome</keyword>
<dbReference type="PANTHER" id="PTHR43308:SF5">
    <property type="entry name" value="S-LAYER PROTEIN _ PEPTIDOGLYCAN ENDO-BETA-N-ACETYLGLUCOSAMINIDASE"/>
    <property type="match status" value="1"/>
</dbReference>
<dbReference type="InterPro" id="IPR002102">
    <property type="entry name" value="Cohesin_dom"/>
</dbReference>
<reference evidence="3 4" key="1">
    <citation type="submission" date="2019-10" db="EMBL/GenBank/DDBJ databases">
        <title>Description of Paenibacillus pedi sp. nov.</title>
        <authorList>
            <person name="Carlier A."/>
            <person name="Qi S."/>
        </authorList>
    </citation>
    <scope>NUCLEOTIDE SEQUENCE [LARGE SCALE GENOMIC DNA]</scope>
    <source>
        <strain evidence="3 4">LMG 31457</strain>
    </source>
</reference>
<dbReference type="PANTHER" id="PTHR43308">
    <property type="entry name" value="OUTER MEMBRANE PROTEIN ALPHA-RELATED"/>
    <property type="match status" value="1"/>
</dbReference>
<dbReference type="InterPro" id="IPR051465">
    <property type="entry name" value="Cell_Envelope_Struct_Comp"/>
</dbReference>
<feature type="domain" description="SLH" evidence="2">
    <location>
        <begin position="381"/>
        <end position="434"/>
    </location>
</feature>
<dbReference type="Gene3D" id="2.60.220.30">
    <property type="match status" value="1"/>
</dbReference>
<accession>A0ABX1ZWE8</accession>
<gene>
    <name evidence="3" type="ORF">GC097_30535</name>
</gene>
<organism evidence="3 4">
    <name type="scientific">Paenibacillus planticolens</name>
    <dbReference type="NCBI Taxonomy" id="2654976"/>
    <lineage>
        <taxon>Bacteria</taxon>
        <taxon>Bacillati</taxon>
        <taxon>Bacillota</taxon>
        <taxon>Bacilli</taxon>
        <taxon>Bacillales</taxon>
        <taxon>Paenibacillaceae</taxon>
        <taxon>Paenibacillus</taxon>
    </lineage>
</organism>
<feature type="signal peptide" evidence="1">
    <location>
        <begin position="1"/>
        <end position="25"/>
    </location>
</feature>
<dbReference type="Gene3D" id="2.60.40.680">
    <property type="match status" value="1"/>
</dbReference>
<dbReference type="Pfam" id="PF00395">
    <property type="entry name" value="SLH"/>
    <property type="match status" value="3"/>
</dbReference>
<dbReference type="SUPFAM" id="SSF49384">
    <property type="entry name" value="Carbohydrate-binding domain"/>
    <property type="match status" value="1"/>
</dbReference>
<comment type="caution">
    <text evidence="3">The sequence shown here is derived from an EMBL/GenBank/DDBJ whole genome shotgun (WGS) entry which is preliminary data.</text>
</comment>
<dbReference type="InterPro" id="IPR001119">
    <property type="entry name" value="SLH_dom"/>
</dbReference>